<organism evidence="1 2">
    <name type="scientific">Funneliformis geosporum</name>
    <dbReference type="NCBI Taxonomy" id="1117311"/>
    <lineage>
        <taxon>Eukaryota</taxon>
        <taxon>Fungi</taxon>
        <taxon>Fungi incertae sedis</taxon>
        <taxon>Mucoromycota</taxon>
        <taxon>Glomeromycotina</taxon>
        <taxon>Glomeromycetes</taxon>
        <taxon>Glomerales</taxon>
        <taxon>Glomeraceae</taxon>
        <taxon>Funneliformis</taxon>
    </lineage>
</organism>
<comment type="caution">
    <text evidence="1">The sequence shown here is derived from an EMBL/GenBank/DDBJ whole genome shotgun (WGS) entry which is preliminary data.</text>
</comment>
<evidence type="ECO:0000313" key="1">
    <source>
        <dbReference type="EMBL" id="CAI2190164.1"/>
    </source>
</evidence>
<keyword evidence="2" id="KW-1185">Reference proteome</keyword>
<dbReference type="AlphaFoldDB" id="A0A9W4T2F6"/>
<gene>
    <name evidence="1" type="ORF">FWILDA_LOCUS14438</name>
</gene>
<evidence type="ECO:0000313" key="2">
    <source>
        <dbReference type="Proteomes" id="UP001153678"/>
    </source>
</evidence>
<reference evidence="1" key="1">
    <citation type="submission" date="2022-08" db="EMBL/GenBank/DDBJ databases">
        <authorList>
            <person name="Kallberg Y."/>
            <person name="Tangrot J."/>
            <person name="Rosling A."/>
        </authorList>
    </citation>
    <scope>NUCLEOTIDE SEQUENCE</scope>
    <source>
        <strain evidence="1">Wild A</strain>
    </source>
</reference>
<name>A0A9W4T2F6_9GLOM</name>
<protein>
    <submittedName>
        <fullName evidence="1">9427_t:CDS:1</fullName>
    </submittedName>
</protein>
<sequence>MARLKEEEQIQICILLDKKLYMPVELAKRYSQVIRYIKSGEYSNATEVKKLQSDYDVKVTTQTI</sequence>
<proteinExistence type="predicted"/>
<dbReference type="OrthoDB" id="2385703at2759"/>
<accession>A0A9W4T2F6</accession>
<dbReference type="Proteomes" id="UP001153678">
    <property type="component" value="Unassembled WGS sequence"/>
</dbReference>
<dbReference type="EMBL" id="CAMKVN010006344">
    <property type="protein sequence ID" value="CAI2190164.1"/>
    <property type="molecule type" value="Genomic_DNA"/>
</dbReference>